<gene>
    <name evidence="4" type="ORF">DVH24_028036</name>
</gene>
<comment type="similarity">
    <text evidence="1">Belongs to the PPR family. P subfamily.</text>
</comment>
<dbReference type="InterPro" id="IPR011990">
    <property type="entry name" value="TPR-like_helical_dom_sf"/>
</dbReference>
<evidence type="ECO:0000256" key="1">
    <source>
        <dbReference type="ARBA" id="ARBA00007626"/>
    </source>
</evidence>
<dbReference type="PANTHER" id="PTHR47941">
    <property type="entry name" value="PENTATRICOPEPTIDE REPEAT-CONTAINING PROTEIN 3, MITOCHONDRIAL"/>
    <property type="match status" value="1"/>
</dbReference>
<feature type="repeat" description="PPR" evidence="3">
    <location>
        <begin position="167"/>
        <end position="201"/>
    </location>
</feature>
<evidence type="ECO:0000313" key="5">
    <source>
        <dbReference type="Proteomes" id="UP000290289"/>
    </source>
</evidence>
<feature type="repeat" description="PPR" evidence="3">
    <location>
        <begin position="272"/>
        <end position="306"/>
    </location>
</feature>
<accession>A0A498HA58</accession>
<comment type="caution">
    <text evidence="4">The sequence shown here is derived from an EMBL/GenBank/DDBJ whole genome shotgun (WGS) entry which is preliminary data.</text>
</comment>
<keyword evidence="2" id="KW-0677">Repeat</keyword>
<dbReference type="NCBIfam" id="TIGR00756">
    <property type="entry name" value="PPR"/>
    <property type="match status" value="8"/>
</dbReference>
<protein>
    <recommendedName>
        <fullName evidence="6">Pentacotripeptide-repeat region of PRORP domain-containing protein</fullName>
    </recommendedName>
</protein>
<evidence type="ECO:0000256" key="3">
    <source>
        <dbReference type="PROSITE-ProRule" id="PRU00708"/>
    </source>
</evidence>
<feature type="repeat" description="PPR" evidence="3">
    <location>
        <begin position="202"/>
        <end position="236"/>
    </location>
</feature>
<dbReference type="PROSITE" id="PS51375">
    <property type="entry name" value="PPR"/>
    <property type="match status" value="9"/>
</dbReference>
<feature type="repeat" description="PPR" evidence="3">
    <location>
        <begin position="342"/>
        <end position="376"/>
    </location>
</feature>
<dbReference type="Proteomes" id="UP000290289">
    <property type="component" value="Chromosome 17"/>
</dbReference>
<dbReference type="AlphaFoldDB" id="A0A498HA58"/>
<evidence type="ECO:0000313" key="4">
    <source>
        <dbReference type="EMBL" id="RXH67889.1"/>
    </source>
</evidence>
<evidence type="ECO:0008006" key="6">
    <source>
        <dbReference type="Google" id="ProtNLM"/>
    </source>
</evidence>
<sequence>MNKFPIRQFSGLPNSIPKEPTFTNPTISGSFGKMNRNPIPIPHRTIPEPKGQDLDFVNVVNSHLIHSDWAKLNPLSTGLTAFRVKHILLKIQKDYVLSLEFFNWVAARNPNAHTLETHSMILHILTKYRKFKSAESISKKILVSGSIDLPSKLFEAILYSYRLCDSSPRVFDSLFKTFAHLKKFRNATNMFCQMKEYGFFPTVESCNAYLSSLLDLHRADVALAFYREMRRCRISPNVYTLNMVMAAYCKSGKLESAVEVLEEMESMGCSPSVVSYNTLIAGHCDKGLMSSALKFKNLMAKNGLHPTVVTFNTLIDGFCKAGKLQEANRVFSEMKAANVATNTVTYNSLINGYSQAGNSEMGTRLFEEMSKNRVNADILTYNALILGLCKEGKTKKAAYLVKELDAKHFVPNASTFSALIVGQCVRKNADRAFQLCQSMIRSGHHPDEQTLKTLLSSFCDNRDFDGAVQVLEEMVERSIALDSGILSDLCLGLHRCGKEELVKSLCGKLEARRLMPQGFDKRSYPVHKVPALRRVWESRQISFGFSNHTWGAFGTWDGTGRNGTRRSVPRLVRQKWVERAVPRDRFWVFLRPTSTPWNGFVPRLWNTMFYHFKTNIPHVFFKNYTFVPSRPVPSRLRTKHTLEN</sequence>
<dbReference type="Gene3D" id="1.25.40.10">
    <property type="entry name" value="Tetratricopeptide repeat domain"/>
    <property type="match status" value="3"/>
</dbReference>
<dbReference type="EMBL" id="RDQH01000343">
    <property type="protein sequence ID" value="RXH67889.1"/>
    <property type="molecule type" value="Genomic_DNA"/>
</dbReference>
<feature type="repeat" description="PPR" evidence="3">
    <location>
        <begin position="307"/>
        <end position="341"/>
    </location>
</feature>
<feature type="repeat" description="PPR" evidence="3">
    <location>
        <begin position="412"/>
        <end position="446"/>
    </location>
</feature>
<proteinExistence type="inferred from homology"/>
<dbReference type="InterPro" id="IPR002885">
    <property type="entry name" value="PPR_rpt"/>
</dbReference>
<feature type="repeat" description="PPR" evidence="3">
    <location>
        <begin position="377"/>
        <end position="411"/>
    </location>
</feature>
<feature type="repeat" description="PPR" evidence="3">
    <location>
        <begin position="237"/>
        <end position="271"/>
    </location>
</feature>
<reference evidence="4 5" key="1">
    <citation type="submission" date="2018-10" db="EMBL/GenBank/DDBJ databases">
        <title>A high-quality apple genome assembly.</title>
        <authorList>
            <person name="Hu J."/>
        </authorList>
    </citation>
    <scope>NUCLEOTIDE SEQUENCE [LARGE SCALE GENOMIC DNA]</scope>
    <source>
        <strain evidence="5">cv. HFTH1</strain>
        <tissue evidence="4">Young leaf</tissue>
    </source>
</reference>
<organism evidence="4 5">
    <name type="scientific">Malus domestica</name>
    <name type="common">Apple</name>
    <name type="synonym">Pyrus malus</name>
    <dbReference type="NCBI Taxonomy" id="3750"/>
    <lineage>
        <taxon>Eukaryota</taxon>
        <taxon>Viridiplantae</taxon>
        <taxon>Streptophyta</taxon>
        <taxon>Embryophyta</taxon>
        <taxon>Tracheophyta</taxon>
        <taxon>Spermatophyta</taxon>
        <taxon>Magnoliopsida</taxon>
        <taxon>eudicotyledons</taxon>
        <taxon>Gunneridae</taxon>
        <taxon>Pentapetalae</taxon>
        <taxon>rosids</taxon>
        <taxon>fabids</taxon>
        <taxon>Rosales</taxon>
        <taxon>Rosaceae</taxon>
        <taxon>Amygdaloideae</taxon>
        <taxon>Maleae</taxon>
        <taxon>Malus</taxon>
    </lineage>
</organism>
<feature type="repeat" description="PPR" evidence="3">
    <location>
        <begin position="447"/>
        <end position="481"/>
    </location>
</feature>
<keyword evidence="5" id="KW-1185">Reference proteome</keyword>
<dbReference type="Pfam" id="PF13041">
    <property type="entry name" value="PPR_2"/>
    <property type="match status" value="3"/>
</dbReference>
<name>A0A498HA58_MALDO</name>
<dbReference type="Pfam" id="PF12854">
    <property type="entry name" value="PPR_1"/>
    <property type="match status" value="1"/>
</dbReference>
<evidence type="ECO:0000256" key="2">
    <source>
        <dbReference type="ARBA" id="ARBA00022737"/>
    </source>
</evidence>
<dbReference type="SUPFAM" id="SSF81901">
    <property type="entry name" value="HCP-like"/>
    <property type="match status" value="1"/>
</dbReference>